<sequence length="100" mass="11700">MGQIAERKYFVEMCLTFGTRQLEFDGMVQPCSLKWKREAGKRTISEVQLMHNFQEHKQVGERQDWLQEKLKKIIVASTKPQHGQSGIIKNDIFGSNMWKS</sequence>
<gene>
    <name evidence="10" type="ORF">EXN66_Car002130</name>
</gene>
<evidence type="ECO:0000256" key="3">
    <source>
        <dbReference type="ARBA" id="ARBA00011605"/>
    </source>
</evidence>
<evidence type="ECO:0000256" key="8">
    <source>
        <dbReference type="ARBA" id="ARBA00022729"/>
    </source>
</evidence>
<reference evidence="10 11" key="1">
    <citation type="submission" date="2019-02" db="EMBL/GenBank/DDBJ databases">
        <title>Opniocepnalus argus genome.</title>
        <authorList>
            <person name="Zhou C."/>
            <person name="Xiao S."/>
        </authorList>
    </citation>
    <scope>NUCLEOTIDE SEQUENCE [LARGE SCALE GENOMIC DNA]</scope>
    <source>
        <strain evidence="10">OARG1902GOOAL</strain>
        <tissue evidence="10">Muscle</tissue>
    </source>
</reference>
<dbReference type="PANTHER" id="PTHR10541">
    <property type="entry name" value="PARATHYROID HORMONE"/>
    <property type="match status" value="1"/>
</dbReference>
<evidence type="ECO:0000256" key="5">
    <source>
        <dbReference type="ARBA" id="ARBA00022525"/>
    </source>
</evidence>
<dbReference type="GO" id="GO:0005576">
    <property type="term" value="C:extracellular region"/>
    <property type="evidence" value="ECO:0007669"/>
    <property type="project" value="UniProtKB-SubCell"/>
</dbReference>
<dbReference type="EMBL" id="CM015713">
    <property type="protein sequence ID" value="KAF3686458.1"/>
    <property type="molecule type" value="Genomic_DNA"/>
</dbReference>
<evidence type="ECO:0000256" key="7">
    <source>
        <dbReference type="ARBA" id="ARBA00022702"/>
    </source>
</evidence>
<dbReference type="GO" id="GO:0006874">
    <property type="term" value="P:intracellular calcium ion homeostasis"/>
    <property type="evidence" value="ECO:0007669"/>
    <property type="project" value="InterPro"/>
</dbReference>
<evidence type="ECO:0000256" key="6">
    <source>
        <dbReference type="ARBA" id="ARBA00022685"/>
    </source>
</evidence>
<keyword evidence="5" id="KW-0964">Secreted</keyword>
<evidence type="ECO:0000256" key="1">
    <source>
        <dbReference type="ARBA" id="ARBA00004613"/>
    </source>
</evidence>
<evidence type="ECO:0000313" key="11">
    <source>
        <dbReference type="Proteomes" id="UP000503349"/>
    </source>
</evidence>
<keyword evidence="11" id="KW-1185">Reference proteome</keyword>
<dbReference type="GO" id="GO:0005179">
    <property type="term" value="F:hormone activity"/>
    <property type="evidence" value="ECO:0007669"/>
    <property type="project" value="UniProtKB-KW"/>
</dbReference>
<accession>A0A6G1P8T1</accession>
<dbReference type="Proteomes" id="UP000503349">
    <property type="component" value="Chromosome 2"/>
</dbReference>
<dbReference type="InterPro" id="IPR001415">
    <property type="entry name" value="PTH/PTH-rel"/>
</dbReference>
<evidence type="ECO:0000313" key="10">
    <source>
        <dbReference type="EMBL" id="KAF3686458.1"/>
    </source>
</evidence>
<comment type="similarity">
    <text evidence="2">Belongs to the parathyroid hormone family.</text>
</comment>
<protein>
    <recommendedName>
        <fullName evidence="4">Parathyroid hormone</fullName>
    </recommendedName>
</protein>
<dbReference type="PANTHER" id="PTHR10541:SF2">
    <property type="entry name" value="PARATHYROID HORMONE"/>
    <property type="match status" value="1"/>
</dbReference>
<dbReference type="AlphaFoldDB" id="A0A6G1P8T1"/>
<comment type="subunit">
    <text evidence="3">Interacts with PTH1R (via N-terminal extracellular domain).</text>
</comment>
<organism evidence="10 11">
    <name type="scientific">Channa argus</name>
    <name type="common">Northern snakehead</name>
    <name type="synonym">Ophicephalus argus</name>
    <dbReference type="NCBI Taxonomy" id="215402"/>
    <lineage>
        <taxon>Eukaryota</taxon>
        <taxon>Metazoa</taxon>
        <taxon>Chordata</taxon>
        <taxon>Craniata</taxon>
        <taxon>Vertebrata</taxon>
        <taxon>Euteleostomi</taxon>
        <taxon>Actinopterygii</taxon>
        <taxon>Neopterygii</taxon>
        <taxon>Teleostei</taxon>
        <taxon>Neoteleostei</taxon>
        <taxon>Acanthomorphata</taxon>
        <taxon>Anabantaria</taxon>
        <taxon>Anabantiformes</taxon>
        <taxon>Channoidei</taxon>
        <taxon>Channidae</taxon>
        <taxon>Channa</taxon>
    </lineage>
</organism>
<keyword evidence="6" id="KW-0165">Cleavage on pair of basic residues</keyword>
<evidence type="ECO:0000256" key="4">
    <source>
        <dbReference type="ARBA" id="ARBA00022135"/>
    </source>
</evidence>
<name>A0A6G1P8T1_CHAAH</name>
<dbReference type="InterPro" id="IPR003625">
    <property type="entry name" value="PTH"/>
</dbReference>
<reference evidence="11" key="2">
    <citation type="submission" date="2019-02" db="EMBL/GenBank/DDBJ databases">
        <title>Opniocepnalus argus Var Kimnra genome.</title>
        <authorList>
            <person name="Zhou C."/>
            <person name="Xiao S."/>
        </authorList>
    </citation>
    <scope>NUCLEOTIDE SEQUENCE [LARGE SCALE GENOMIC DNA]</scope>
</reference>
<proteinExistence type="inferred from homology"/>
<dbReference type="SMART" id="SM00087">
    <property type="entry name" value="PTH"/>
    <property type="match status" value="1"/>
</dbReference>
<comment type="subcellular location">
    <subcellularLocation>
        <location evidence="1">Secreted</location>
    </subcellularLocation>
</comment>
<keyword evidence="8" id="KW-0732">Signal</keyword>
<keyword evidence="7" id="KW-0372">Hormone</keyword>
<evidence type="ECO:0000256" key="2">
    <source>
        <dbReference type="ARBA" id="ARBA00006307"/>
    </source>
</evidence>
<comment type="function">
    <text evidence="9">Parathyroid hormone elevates calcium level by dissolving the salts in bone and preventing their renal excretion. Acts by binding to its receptor, PTH1R, activating G protein-coupled receptor signaling. Stimulates [1-14C]-2-deoxy-D-glucose (2DG) transport and glycogen synthesis in osteoblastic cells.</text>
</comment>
<evidence type="ECO:0000256" key="9">
    <source>
        <dbReference type="ARBA" id="ARBA00093407"/>
    </source>
</evidence>